<keyword evidence="1" id="KW-0732">Signal</keyword>
<gene>
    <name evidence="2" type="ORF">VV01_11035</name>
</gene>
<reference evidence="3" key="1">
    <citation type="submission" date="2015-03" db="EMBL/GenBank/DDBJ databases">
        <title>Luteipulveratus halotolerans sp. nov., a novel actinobacterium (Dermacoccaceae) from Sarawak, Malaysia.</title>
        <authorList>
            <person name="Juboi H."/>
            <person name="Basik A."/>
            <person name="Shamsul S.S."/>
            <person name="Arnold P."/>
            <person name="Schmitt E.K."/>
            <person name="Sanglier J.-J."/>
            <person name="Yeo T."/>
        </authorList>
    </citation>
    <scope>NUCLEOTIDE SEQUENCE [LARGE SCALE GENOMIC DNA]</scope>
    <source>
        <strain evidence="3">C296001</strain>
    </source>
</reference>
<name>A0A0L6CJ86_9MICO</name>
<sequence length="155" mass="15811">MKRTLLSIAAAGLIGVGMVSGADAGSASTATVSGGRAVVHVTDATTSRVTAKPRTSAPSAATKAAITRAVERSPLLGEVPPTGVVVTAIRVSTRDARWASALVAPKSSDVDPAQVVLRHTSKGWSVRDLGTDQVGCQVLKAKVRTELGLWGRCAV</sequence>
<feature type="signal peptide" evidence="1">
    <location>
        <begin position="1"/>
        <end position="21"/>
    </location>
</feature>
<accession>A0A0L6CJ86</accession>
<evidence type="ECO:0000313" key="3">
    <source>
        <dbReference type="Proteomes" id="UP000037397"/>
    </source>
</evidence>
<keyword evidence="3" id="KW-1185">Reference proteome</keyword>
<organism evidence="2 3">
    <name type="scientific">Luteipulveratus halotolerans</name>
    <dbReference type="NCBI Taxonomy" id="1631356"/>
    <lineage>
        <taxon>Bacteria</taxon>
        <taxon>Bacillati</taxon>
        <taxon>Actinomycetota</taxon>
        <taxon>Actinomycetes</taxon>
        <taxon>Micrococcales</taxon>
        <taxon>Dermacoccaceae</taxon>
        <taxon>Luteipulveratus</taxon>
    </lineage>
</organism>
<dbReference type="RefSeq" id="WP_050669929.1">
    <property type="nucleotide sequence ID" value="NZ_LAIR01000002.1"/>
</dbReference>
<dbReference type="Proteomes" id="UP000037397">
    <property type="component" value="Unassembled WGS sequence"/>
</dbReference>
<evidence type="ECO:0000256" key="1">
    <source>
        <dbReference type="SAM" id="SignalP"/>
    </source>
</evidence>
<evidence type="ECO:0008006" key="4">
    <source>
        <dbReference type="Google" id="ProtNLM"/>
    </source>
</evidence>
<proteinExistence type="predicted"/>
<dbReference type="EMBL" id="LAIR01000002">
    <property type="protein sequence ID" value="KNX37563.1"/>
    <property type="molecule type" value="Genomic_DNA"/>
</dbReference>
<comment type="caution">
    <text evidence="2">The sequence shown here is derived from an EMBL/GenBank/DDBJ whole genome shotgun (WGS) entry which is preliminary data.</text>
</comment>
<evidence type="ECO:0000313" key="2">
    <source>
        <dbReference type="EMBL" id="KNX37563.1"/>
    </source>
</evidence>
<feature type="chain" id="PRO_5038608782" description="Secreted protein" evidence="1">
    <location>
        <begin position="22"/>
        <end position="155"/>
    </location>
</feature>
<dbReference type="AlphaFoldDB" id="A0A0L6CJ86"/>
<protein>
    <recommendedName>
        <fullName evidence="4">Secreted protein</fullName>
    </recommendedName>
</protein>
<dbReference type="OrthoDB" id="3216660at2"/>
<dbReference type="STRING" id="1631356.VV01_11035"/>